<proteinExistence type="predicted"/>
<keyword evidence="1" id="KW-0812">Transmembrane</keyword>
<dbReference type="EMBL" id="VSRR010001774">
    <property type="protein sequence ID" value="MPC27605.1"/>
    <property type="molecule type" value="Genomic_DNA"/>
</dbReference>
<protein>
    <submittedName>
        <fullName evidence="2">Uncharacterized protein</fullName>
    </submittedName>
</protein>
<sequence>MKNRRKMRNKNTGIVALLAAVVVIMVVVVVVMVVVARFDHTAPDSHAASEFLQEKINVTGALMLVLFPPLPHSCSTSVTVSRVKVRRASHNRELTIITIPTMIHFGKLQCDCQFRRSPFSPPDGAPVEEIHTLQITLPGNIDVRRNISVSPPD</sequence>
<reference evidence="2 3" key="1">
    <citation type="submission" date="2019-05" db="EMBL/GenBank/DDBJ databases">
        <title>Another draft genome of Portunus trituberculatus and its Hox gene families provides insights of decapod evolution.</title>
        <authorList>
            <person name="Jeong J.-H."/>
            <person name="Song I."/>
            <person name="Kim S."/>
            <person name="Choi T."/>
            <person name="Kim D."/>
            <person name="Ryu S."/>
            <person name="Kim W."/>
        </authorList>
    </citation>
    <scope>NUCLEOTIDE SEQUENCE [LARGE SCALE GENOMIC DNA]</scope>
    <source>
        <tissue evidence="2">Muscle</tissue>
    </source>
</reference>
<keyword evidence="1" id="KW-1133">Transmembrane helix</keyword>
<organism evidence="2 3">
    <name type="scientific">Portunus trituberculatus</name>
    <name type="common">Swimming crab</name>
    <name type="synonym">Neptunus trituberculatus</name>
    <dbReference type="NCBI Taxonomy" id="210409"/>
    <lineage>
        <taxon>Eukaryota</taxon>
        <taxon>Metazoa</taxon>
        <taxon>Ecdysozoa</taxon>
        <taxon>Arthropoda</taxon>
        <taxon>Crustacea</taxon>
        <taxon>Multicrustacea</taxon>
        <taxon>Malacostraca</taxon>
        <taxon>Eumalacostraca</taxon>
        <taxon>Eucarida</taxon>
        <taxon>Decapoda</taxon>
        <taxon>Pleocyemata</taxon>
        <taxon>Brachyura</taxon>
        <taxon>Eubrachyura</taxon>
        <taxon>Portunoidea</taxon>
        <taxon>Portunidae</taxon>
        <taxon>Portuninae</taxon>
        <taxon>Portunus</taxon>
    </lineage>
</organism>
<dbReference type="Proteomes" id="UP000324222">
    <property type="component" value="Unassembled WGS sequence"/>
</dbReference>
<evidence type="ECO:0000256" key="1">
    <source>
        <dbReference type="SAM" id="Phobius"/>
    </source>
</evidence>
<gene>
    <name evidence="2" type="ORF">E2C01_020779</name>
</gene>
<accession>A0A5B7E2H4</accession>
<dbReference type="AlphaFoldDB" id="A0A5B7E2H4"/>
<comment type="caution">
    <text evidence="2">The sequence shown here is derived from an EMBL/GenBank/DDBJ whole genome shotgun (WGS) entry which is preliminary data.</text>
</comment>
<keyword evidence="3" id="KW-1185">Reference proteome</keyword>
<feature type="transmembrane region" description="Helical" evidence="1">
    <location>
        <begin position="12"/>
        <end position="36"/>
    </location>
</feature>
<evidence type="ECO:0000313" key="3">
    <source>
        <dbReference type="Proteomes" id="UP000324222"/>
    </source>
</evidence>
<name>A0A5B7E2H4_PORTR</name>
<keyword evidence="1" id="KW-0472">Membrane</keyword>
<evidence type="ECO:0000313" key="2">
    <source>
        <dbReference type="EMBL" id="MPC27605.1"/>
    </source>
</evidence>